<accession>A0A9W2Z045</accession>
<dbReference type="Proteomes" id="UP001165740">
    <property type="component" value="Chromosome 15"/>
</dbReference>
<evidence type="ECO:0000256" key="1">
    <source>
        <dbReference type="SAM" id="MobiDB-lite"/>
    </source>
</evidence>
<organism evidence="2 3">
    <name type="scientific">Biomphalaria glabrata</name>
    <name type="common">Bloodfluke planorb</name>
    <name type="synonym">Freshwater snail</name>
    <dbReference type="NCBI Taxonomy" id="6526"/>
    <lineage>
        <taxon>Eukaryota</taxon>
        <taxon>Metazoa</taxon>
        <taxon>Spiralia</taxon>
        <taxon>Lophotrochozoa</taxon>
        <taxon>Mollusca</taxon>
        <taxon>Gastropoda</taxon>
        <taxon>Heterobranchia</taxon>
        <taxon>Euthyneura</taxon>
        <taxon>Panpulmonata</taxon>
        <taxon>Hygrophila</taxon>
        <taxon>Lymnaeoidea</taxon>
        <taxon>Planorbidae</taxon>
        <taxon>Biomphalaria</taxon>
    </lineage>
</organism>
<name>A0A9W2Z045_BIOGL</name>
<gene>
    <name evidence="3" type="primary">LOC106071200</name>
</gene>
<proteinExistence type="predicted"/>
<feature type="compositionally biased region" description="Polar residues" evidence="1">
    <location>
        <begin position="50"/>
        <end position="72"/>
    </location>
</feature>
<feature type="region of interest" description="Disordered" evidence="1">
    <location>
        <begin position="279"/>
        <end position="311"/>
    </location>
</feature>
<protein>
    <submittedName>
        <fullName evidence="3">Uncharacterized protein LOC106071200 isoform X3</fullName>
    </submittedName>
</protein>
<evidence type="ECO:0000313" key="3">
    <source>
        <dbReference type="RefSeq" id="XP_055868323.1"/>
    </source>
</evidence>
<dbReference type="AlphaFoldDB" id="A0A9W2Z045"/>
<sequence>MAAKKKSLPIQHFDCTTLEEQNIRKERPVRGFRTYYFTVPPEDETDSASERSSAGKTPSLQHNPSVSEQNRRTTSIISEILDHPRPRAAIKAFYEPLQLLPKSKGQYEKNLMLAELTKEGPLNDFKLSKEPANLHTVCLPKKGLIKLTSMAYELNSPDYYDDRQKTASQKEQSKYREAFYGSALPPPSSDAFRGQLIRNKSIIRQIQKGEKLMADLEALRDGHEMTDGDLWDTLVGGILSYEIPEAPHLNTTLQKFIGGESLRNSPRHQRDQVKFDSLVRGTDRLQRSSPPADQPSKRILSPSFPALTIKE</sequence>
<keyword evidence="2" id="KW-1185">Reference proteome</keyword>
<evidence type="ECO:0000313" key="2">
    <source>
        <dbReference type="Proteomes" id="UP001165740"/>
    </source>
</evidence>
<feature type="region of interest" description="Disordered" evidence="1">
    <location>
        <begin position="40"/>
        <end position="72"/>
    </location>
</feature>
<dbReference type="GeneID" id="106071200"/>
<reference evidence="3" key="1">
    <citation type="submission" date="2025-08" db="UniProtKB">
        <authorList>
            <consortium name="RefSeq"/>
        </authorList>
    </citation>
    <scope>IDENTIFICATION</scope>
</reference>
<dbReference type="RefSeq" id="XP_055868323.1">
    <property type="nucleotide sequence ID" value="XM_056012348.1"/>
</dbReference>